<evidence type="ECO:0008006" key="5">
    <source>
        <dbReference type="Google" id="ProtNLM"/>
    </source>
</evidence>
<name>A0A1G2UT07_9BACT</name>
<evidence type="ECO:0000313" key="3">
    <source>
        <dbReference type="EMBL" id="OHB12530.1"/>
    </source>
</evidence>
<dbReference type="GO" id="GO:0005975">
    <property type="term" value="P:carbohydrate metabolic process"/>
    <property type="evidence" value="ECO:0007669"/>
    <property type="project" value="InterPro"/>
</dbReference>
<dbReference type="InterPro" id="IPR011060">
    <property type="entry name" value="RibuloseP-bd_barrel"/>
</dbReference>
<accession>A0A1G2UT07</accession>
<organism evidence="3 4">
    <name type="scientific">Candidatus Zambryskibacteria bacterium RIFCSPLOWO2_12_FULL_39_23</name>
    <dbReference type="NCBI Taxonomy" id="1802776"/>
    <lineage>
        <taxon>Bacteria</taxon>
        <taxon>Candidatus Zambryskiibacteriota</taxon>
    </lineage>
</organism>
<protein>
    <recommendedName>
        <fullName evidence="5">Ribulose-phosphate 3-epimerase</fullName>
    </recommendedName>
</protein>
<proteinExistence type="predicted"/>
<gene>
    <name evidence="3" type="ORF">A3G99_01775</name>
</gene>
<evidence type="ECO:0000313" key="4">
    <source>
        <dbReference type="Proteomes" id="UP000176558"/>
    </source>
</evidence>
<sequence>MTKVVPAIIPQTRRQLTEEIKKVSGFAELVQIDISDGLFTPIKTWPYNGRDQDFFEKLKKGEEGWPEWDKVDFEIHLMVRNPEDVVADWIKTGVVALVVHIESTNHFQKVVGTCRLASVSLGVAIKPSTNIDLITPLITQVDFIQVMGNDHLGKHGMELDFKAVELIKSLRKLYPERTIAIDIGVNTDTVETLVSAGANKLISGSEILDADNPKEVYKYFKSIGK</sequence>
<evidence type="ECO:0000256" key="2">
    <source>
        <dbReference type="ARBA" id="ARBA00023235"/>
    </source>
</evidence>
<dbReference type="SUPFAM" id="SSF51366">
    <property type="entry name" value="Ribulose-phoshate binding barrel"/>
    <property type="match status" value="1"/>
</dbReference>
<dbReference type="EMBL" id="MHWT01000014">
    <property type="protein sequence ID" value="OHB12530.1"/>
    <property type="molecule type" value="Genomic_DNA"/>
</dbReference>
<dbReference type="Proteomes" id="UP000176558">
    <property type="component" value="Unassembled WGS sequence"/>
</dbReference>
<keyword evidence="1" id="KW-0479">Metal-binding</keyword>
<dbReference type="InterPro" id="IPR000056">
    <property type="entry name" value="Ribul_P_3_epim-like"/>
</dbReference>
<reference evidence="3 4" key="1">
    <citation type="journal article" date="2016" name="Nat. Commun.">
        <title>Thousands of microbial genomes shed light on interconnected biogeochemical processes in an aquifer system.</title>
        <authorList>
            <person name="Anantharaman K."/>
            <person name="Brown C.T."/>
            <person name="Hug L.A."/>
            <person name="Sharon I."/>
            <person name="Castelle C.J."/>
            <person name="Probst A.J."/>
            <person name="Thomas B.C."/>
            <person name="Singh A."/>
            <person name="Wilkins M.J."/>
            <person name="Karaoz U."/>
            <person name="Brodie E.L."/>
            <person name="Williams K.H."/>
            <person name="Hubbard S.S."/>
            <person name="Banfield J.F."/>
        </authorList>
    </citation>
    <scope>NUCLEOTIDE SEQUENCE [LARGE SCALE GENOMIC DNA]</scope>
</reference>
<dbReference type="GO" id="GO:0016857">
    <property type="term" value="F:racemase and epimerase activity, acting on carbohydrates and derivatives"/>
    <property type="evidence" value="ECO:0007669"/>
    <property type="project" value="InterPro"/>
</dbReference>
<dbReference type="Pfam" id="PF00834">
    <property type="entry name" value="Ribul_P_3_epim"/>
    <property type="match status" value="1"/>
</dbReference>
<dbReference type="Gene3D" id="3.20.20.70">
    <property type="entry name" value="Aldolase class I"/>
    <property type="match status" value="1"/>
</dbReference>
<dbReference type="PANTHER" id="PTHR11749">
    <property type="entry name" value="RIBULOSE-5-PHOSPHATE-3-EPIMERASE"/>
    <property type="match status" value="1"/>
</dbReference>
<dbReference type="InterPro" id="IPR013785">
    <property type="entry name" value="Aldolase_TIM"/>
</dbReference>
<dbReference type="AlphaFoldDB" id="A0A1G2UT07"/>
<comment type="caution">
    <text evidence="3">The sequence shown here is derived from an EMBL/GenBank/DDBJ whole genome shotgun (WGS) entry which is preliminary data.</text>
</comment>
<evidence type="ECO:0000256" key="1">
    <source>
        <dbReference type="ARBA" id="ARBA00022723"/>
    </source>
</evidence>
<dbReference type="GO" id="GO:0046872">
    <property type="term" value="F:metal ion binding"/>
    <property type="evidence" value="ECO:0007669"/>
    <property type="project" value="UniProtKB-KW"/>
</dbReference>
<keyword evidence="2" id="KW-0413">Isomerase</keyword>